<protein>
    <submittedName>
        <fullName evidence="1">Uncharacterized protein</fullName>
    </submittedName>
</protein>
<accession>A0A928KUL9</accession>
<dbReference type="RefSeq" id="WP_326839789.1">
    <property type="nucleotide sequence ID" value="NZ_SVNY01000001.1"/>
</dbReference>
<proteinExistence type="predicted"/>
<comment type="caution">
    <text evidence="1">The sequence shown here is derived from an EMBL/GenBank/DDBJ whole genome shotgun (WGS) entry which is preliminary data.</text>
</comment>
<dbReference type="EMBL" id="SVNY01000001">
    <property type="protein sequence ID" value="MBE6832255.1"/>
    <property type="molecule type" value="Genomic_DNA"/>
</dbReference>
<reference evidence="1" key="1">
    <citation type="submission" date="2019-04" db="EMBL/GenBank/DDBJ databases">
        <title>Evolution of Biomass-Degrading Anaerobic Consortia Revealed by Metagenomics.</title>
        <authorList>
            <person name="Peng X."/>
        </authorList>
    </citation>
    <scope>NUCLEOTIDE SEQUENCE</scope>
    <source>
        <strain evidence="1">SIG551</strain>
    </source>
</reference>
<sequence>MPYNIVFSPAEDIVGVVDAVLAKSSNCTKEFISEFADISEVQTDNALTMAEQFGLVKYDCVTTHYFSESYLARLLVSARDDNHKAVIVRLVLEQYEPYITFKTRYAFTGSMDLASKQIKTLYALPNSYKDIRNEIINIGTYSKAVINDGANIYKLNQDEVSYIEMLELAIKFKSTDDNALSQQLGDLVCDFISKENVFNPLSDAYSKILNISTDPKAPIIYASNAFESFLQQIADKHGVSLIGKNGIGQKSSALSAILSKKHRGMIEYISQVRNAVDHGADANEGGKVWAIAEDTAQIYPLLVSTIVKGIVFRENGNLFV</sequence>
<dbReference type="Proteomes" id="UP000754750">
    <property type="component" value="Unassembled WGS sequence"/>
</dbReference>
<organism evidence="1 2">
    <name type="scientific">Faecalispora sporosphaeroides</name>
    <dbReference type="NCBI Taxonomy" id="1549"/>
    <lineage>
        <taxon>Bacteria</taxon>
        <taxon>Bacillati</taxon>
        <taxon>Bacillota</taxon>
        <taxon>Clostridia</taxon>
        <taxon>Eubacteriales</taxon>
        <taxon>Oscillospiraceae</taxon>
        <taxon>Faecalispora</taxon>
    </lineage>
</organism>
<evidence type="ECO:0000313" key="1">
    <source>
        <dbReference type="EMBL" id="MBE6832255.1"/>
    </source>
</evidence>
<gene>
    <name evidence="1" type="ORF">E7512_01500</name>
</gene>
<dbReference type="AlphaFoldDB" id="A0A928KUL9"/>
<name>A0A928KUL9_9FIRM</name>
<evidence type="ECO:0000313" key="2">
    <source>
        <dbReference type="Proteomes" id="UP000754750"/>
    </source>
</evidence>